<dbReference type="Proteomes" id="UP000596742">
    <property type="component" value="Unassembled WGS sequence"/>
</dbReference>
<dbReference type="InterPro" id="IPR004031">
    <property type="entry name" value="PMP22/EMP/MP20/Claudin"/>
</dbReference>
<feature type="transmembrane region" description="Helical" evidence="5">
    <location>
        <begin position="219"/>
        <end position="243"/>
    </location>
</feature>
<keyword evidence="2 5" id="KW-0812">Transmembrane</keyword>
<evidence type="ECO:0000313" key="6">
    <source>
        <dbReference type="EMBL" id="VDI19799.1"/>
    </source>
</evidence>
<dbReference type="AlphaFoldDB" id="A0A8B6DIY8"/>
<dbReference type="EMBL" id="UYJE01003499">
    <property type="protein sequence ID" value="VDI19799.1"/>
    <property type="molecule type" value="Genomic_DNA"/>
</dbReference>
<gene>
    <name evidence="6" type="ORF">MGAL_10B052487</name>
</gene>
<organism evidence="6 7">
    <name type="scientific">Mytilus galloprovincialis</name>
    <name type="common">Mediterranean mussel</name>
    <dbReference type="NCBI Taxonomy" id="29158"/>
    <lineage>
        <taxon>Eukaryota</taxon>
        <taxon>Metazoa</taxon>
        <taxon>Spiralia</taxon>
        <taxon>Lophotrochozoa</taxon>
        <taxon>Mollusca</taxon>
        <taxon>Bivalvia</taxon>
        <taxon>Autobranchia</taxon>
        <taxon>Pteriomorphia</taxon>
        <taxon>Mytilida</taxon>
        <taxon>Mytiloidea</taxon>
        <taxon>Mytilidae</taxon>
        <taxon>Mytilinae</taxon>
        <taxon>Mytilus</taxon>
    </lineage>
</organism>
<keyword evidence="7" id="KW-1185">Reference proteome</keyword>
<evidence type="ECO:0000256" key="3">
    <source>
        <dbReference type="ARBA" id="ARBA00022989"/>
    </source>
</evidence>
<protein>
    <submittedName>
        <fullName evidence="6">Uncharacterized protein</fullName>
    </submittedName>
</protein>
<evidence type="ECO:0000256" key="4">
    <source>
        <dbReference type="ARBA" id="ARBA00023136"/>
    </source>
</evidence>
<proteinExistence type="predicted"/>
<evidence type="ECO:0000256" key="2">
    <source>
        <dbReference type="ARBA" id="ARBA00022692"/>
    </source>
</evidence>
<dbReference type="Gene3D" id="1.20.140.150">
    <property type="match status" value="1"/>
</dbReference>
<dbReference type="GO" id="GO:0016020">
    <property type="term" value="C:membrane"/>
    <property type="evidence" value="ECO:0007669"/>
    <property type="project" value="UniProtKB-SubCell"/>
</dbReference>
<evidence type="ECO:0000313" key="7">
    <source>
        <dbReference type="Proteomes" id="UP000596742"/>
    </source>
</evidence>
<dbReference type="Pfam" id="PF13903">
    <property type="entry name" value="Claudin_2"/>
    <property type="match status" value="1"/>
</dbReference>
<evidence type="ECO:0000256" key="1">
    <source>
        <dbReference type="ARBA" id="ARBA00004141"/>
    </source>
</evidence>
<feature type="transmembrane region" description="Helical" evidence="5">
    <location>
        <begin position="303"/>
        <end position="326"/>
    </location>
</feature>
<keyword evidence="3 5" id="KW-1133">Transmembrane helix</keyword>
<name>A0A8B6DIY8_MYTGA</name>
<sequence length="363" mass="41984">MIKKRNTNSVTEPFSKELSKNLIDSREKYKNPKFASRETLKHFTSKNEQFPSGNVTVLLIISMTTDYWEYRGFNSTLLNSTLYQTKNAEIMLPRDTKSYTLLWYKRKNIKKFNNEKEPLLQQETLYQPPIFVSNFFRLDTENTSMQKQKSSIITSELEGGMVVLFQEYGNLFRDCDALEAGVRLRLSITEMRTSQCEYLSGRDIPFSQHSRNVAHLERAACAFALLCMISMVVGLVLGGYGLLGKNLKMFVWASICSLTAGMLLTLSIALFHGKSHILRKSELLSGYLIPFQKIINESRTYSFGWSFVLAWICVFLCFTSSFVWLYKAQDPQNARKPGTQYYVKHRTHQGIEYMSYIQDNEEL</sequence>
<comment type="caution">
    <text evidence="6">The sequence shown here is derived from an EMBL/GenBank/DDBJ whole genome shotgun (WGS) entry which is preliminary data.</text>
</comment>
<dbReference type="OrthoDB" id="6126739at2759"/>
<feature type="transmembrane region" description="Helical" evidence="5">
    <location>
        <begin position="249"/>
        <end position="271"/>
    </location>
</feature>
<comment type="subcellular location">
    <subcellularLocation>
        <location evidence="1">Membrane</location>
        <topology evidence="1">Multi-pass membrane protein</topology>
    </subcellularLocation>
</comment>
<evidence type="ECO:0000256" key="5">
    <source>
        <dbReference type="SAM" id="Phobius"/>
    </source>
</evidence>
<keyword evidence="4 5" id="KW-0472">Membrane</keyword>
<reference evidence="6" key="1">
    <citation type="submission" date="2018-11" db="EMBL/GenBank/DDBJ databases">
        <authorList>
            <person name="Alioto T."/>
            <person name="Alioto T."/>
        </authorList>
    </citation>
    <scope>NUCLEOTIDE SEQUENCE</scope>
</reference>
<accession>A0A8B6DIY8</accession>